<evidence type="ECO:0000256" key="4">
    <source>
        <dbReference type="ARBA" id="ARBA00025483"/>
    </source>
</evidence>
<comment type="subunit">
    <text evidence="5">DNA polymerase III contains a core (composed of alpha, epsilon and theta chains) that associates with a tau subunit. This core dimerizes to form the POLIII' complex. PolIII' associates with the gamma complex (composed of gamma, delta, delta', psi and chi chains) and with the beta chain to form the complete DNA polymerase III complex.</text>
</comment>
<evidence type="ECO:0000256" key="1">
    <source>
        <dbReference type="ARBA" id="ARBA00022722"/>
    </source>
</evidence>
<dbReference type="SMART" id="SM00479">
    <property type="entry name" value="EXOIII"/>
    <property type="match status" value="1"/>
</dbReference>
<dbReference type="GO" id="GO:0003676">
    <property type="term" value="F:nucleic acid binding"/>
    <property type="evidence" value="ECO:0007669"/>
    <property type="project" value="InterPro"/>
</dbReference>
<proteinExistence type="predicted"/>
<reference evidence="7 8" key="1">
    <citation type="submission" date="2018-08" db="EMBL/GenBank/DDBJ databases">
        <title>Comparative analysis of Burkholderia isolates from Puerto Rico.</title>
        <authorList>
            <person name="Hall C."/>
            <person name="Sahl J."/>
            <person name="Wagner D."/>
        </authorList>
    </citation>
    <scope>NUCLEOTIDE SEQUENCE [LARGE SCALE GENOMIC DNA]</scope>
    <source>
        <strain evidence="7 8">Bp9001</strain>
    </source>
</reference>
<gene>
    <name evidence="7" type="ORF">DF037_18080</name>
</gene>
<keyword evidence="3 7" id="KW-0269">Exonuclease</keyword>
<dbReference type="Proteomes" id="UP000269271">
    <property type="component" value="Unassembled WGS sequence"/>
</dbReference>
<keyword evidence="1" id="KW-0540">Nuclease</keyword>
<protein>
    <submittedName>
        <fullName evidence="7">3'-5' exonuclease</fullName>
    </submittedName>
</protein>
<evidence type="ECO:0000313" key="8">
    <source>
        <dbReference type="Proteomes" id="UP000269271"/>
    </source>
</evidence>
<accession>A0A3N8QVN7</accession>
<dbReference type="GO" id="GO:0008408">
    <property type="term" value="F:3'-5' exonuclease activity"/>
    <property type="evidence" value="ECO:0007669"/>
    <property type="project" value="TreeGrafter"/>
</dbReference>
<dbReference type="PANTHER" id="PTHR30231:SF4">
    <property type="entry name" value="PROTEIN NEN2"/>
    <property type="match status" value="1"/>
</dbReference>
<dbReference type="FunFam" id="3.30.420.10:FF:000045">
    <property type="entry name" value="3'-5' exonuclease DinG"/>
    <property type="match status" value="1"/>
</dbReference>
<evidence type="ECO:0000256" key="5">
    <source>
        <dbReference type="ARBA" id="ARBA00026073"/>
    </source>
</evidence>
<dbReference type="InterPro" id="IPR012337">
    <property type="entry name" value="RNaseH-like_sf"/>
</dbReference>
<keyword evidence="2" id="KW-0378">Hydrolase</keyword>
<name>A0A3N8QVN7_9BURK</name>
<dbReference type="PANTHER" id="PTHR30231">
    <property type="entry name" value="DNA POLYMERASE III SUBUNIT EPSILON"/>
    <property type="match status" value="1"/>
</dbReference>
<dbReference type="GO" id="GO:0006259">
    <property type="term" value="P:DNA metabolic process"/>
    <property type="evidence" value="ECO:0007669"/>
    <property type="project" value="UniProtKB-ARBA"/>
</dbReference>
<dbReference type="AlphaFoldDB" id="A0A3N8QVN7"/>
<feature type="domain" description="Exonuclease" evidence="6">
    <location>
        <begin position="18"/>
        <end position="181"/>
    </location>
</feature>
<dbReference type="CDD" id="cd06127">
    <property type="entry name" value="DEDDh"/>
    <property type="match status" value="1"/>
</dbReference>
<evidence type="ECO:0000259" key="6">
    <source>
        <dbReference type="SMART" id="SM00479"/>
    </source>
</evidence>
<evidence type="ECO:0000256" key="3">
    <source>
        <dbReference type="ARBA" id="ARBA00022839"/>
    </source>
</evidence>
<dbReference type="Gene3D" id="3.30.420.10">
    <property type="entry name" value="Ribonuclease H-like superfamily/Ribonuclease H"/>
    <property type="match status" value="1"/>
</dbReference>
<evidence type="ECO:0000256" key="2">
    <source>
        <dbReference type="ARBA" id="ARBA00022801"/>
    </source>
</evidence>
<sequence>MEWATMHEYIDGHWSQYDFAIVDVEGNGELPQEIVEVALAHVRRGKVEPRPDSWLVRPSRPVTGRAARFHGISNDMVAGAPSVATIATDLMAAFGPDVVVGHNVRVDIELLGRALPDWQPAIVIDTLQLARSVLPGAPSYSLGDLVMQRGLGNRGMPNHRASADALATAHLFLDLVQQMEAGGCATLRKLLDVAGVTTPGFDNNRQQGLF</sequence>
<comment type="function">
    <text evidence="4">DNA polymerase III is a complex, multichain enzyme responsible for most of the replicative synthesis in bacteria. The epsilon subunit contain the editing function and is a proofreading 3'-5' exonuclease.</text>
</comment>
<dbReference type="EMBL" id="QTQX01000011">
    <property type="protein sequence ID" value="RQT27441.1"/>
    <property type="molecule type" value="Genomic_DNA"/>
</dbReference>
<dbReference type="SUPFAM" id="SSF53098">
    <property type="entry name" value="Ribonuclease H-like"/>
    <property type="match status" value="1"/>
</dbReference>
<dbReference type="Pfam" id="PF00929">
    <property type="entry name" value="RNase_T"/>
    <property type="match status" value="1"/>
</dbReference>
<comment type="caution">
    <text evidence="7">The sequence shown here is derived from an EMBL/GenBank/DDBJ whole genome shotgun (WGS) entry which is preliminary data.</text>
</comment>
<dbReference type="InterPro" id="IPR036397">
    <property type="entry name" value="RNaseH_sf"/>
</dbReference>
<organism evidence="7 8">
    <name type="scientific">Burkholderia contaminans</name>
    <dbReference type="NCBI Taxonomy" id="488447"/>
    <lineage>
        <taxon>Bacteria</taxon>
        <taxon>Pseudomonadati</taxon>
        <taxon>Pseudomonadota</taxon>
        <taxon>Betaproteobacteria</taxon>
        <taxon>Burkholderiales</taxon>
        <taxon>Burkholderiaceae</taxon>
        <taxon>Burkholderia</taxon>
        <taxon>Burkholderia cepacia complex</taxon>
    </lineage>
</organism>
<evidence type="ECO:0000313" key="7">
    <source>
        <dbReference type="EMBL" id="RQT27441.1"/>
    </source>
</evidence>
<dbReference type="InterPro" id="IPR013520">
    <property type="entry name" value="Ribonucl_H"/>
</dbReference>